<dbReference type="OrthoDB" id="5837361at2"/>
<evidence type="ECO:0000313" key="1">
    <source>
        <dbReference type="EMBL" id="MDC5740074.1"/>
    </source>
</evidence>
<evidence type="ECO:0000313" key="2">
    <source>
        <dbReference type="EMBL" id="OAM97270.1"/>
    </source>
</evidence>
<proteinExistence type="predicted"/>
<accession>A0A178J5N1</accession>
<keyword evidence="4" id="KW-1185">Reference proteome</keyword>
<gene>
    <name evidence="2" type="ORF">AZ468_17105</name>
    <name evidence="1" type="ORF">OPW20_08335</name>
</gene>
<dbReference type="Proteomes" id="UP000094761">
    <property type="component" value="Unassembled WGS sequence"/>
</dbReference>
<organism evidence="2 3">
    <name type="scientific">Vibrio europaeus</name>
    <dbReference type="NCBI Taxonomy" id="300876"/>
    <lineage>
        <taxon>Bacteria</taxon>
        <taxon>Pseudomonadati</taxon>
        <taxon>Pseudomonadota</taxon>
        <taxon>Gammaproteobacteria</taxon>
        <taxon>Vibrionales</taxon>
        <taxon>Vibrionaceae</taxon>
        <taxon>Vibrio</taxon>
        <taxon>Vibrio oreintalis group</taxon>
    </lineage>
</organism>
<dbReference type="Proteomes" id="UP001150001">
    <property type="component" value="Unassembled WGS sequence"/>
</dbReference>
<evidence type="ECO:0000313" key="4">
    <source>
        <dbReference type="Proteomes" id="UP001150001"/>
    </source>
</evidence>
<reference evidence="2 3" key="1">
    <citation type="submission" date="2016-03" db="EMBL/GenBank/DDBJ databases">
        <title>Draft genome sequence of the Vibrio tubiashii subs. europaeus.</title>
        <authorList>
            <person name="Spinard E."/>
            <person name="Dubert J."/>
            <person name="Nelson D.R."/>
            <person name="Barja J.L."/>
        </authorList>
    </citation>
    <scope>NUCLEOTIDE SEQUENCE [LARGE SCALE GENOMIC DNA]</scope>
    <source>
        <strain evidence="3">PP-638</strain>
        <strain evidence="2">PP2-638</strain>
    </source>
</reference>
<dbReference type="GeneID" id="78077438"/>
<dbReference type="EMBL" id="JAPFIT010000012">
    <property type="protein sequence ID" value="MDC5740074.1"/>
    <property type="molecule type" value="Genomic_DNA"/>
</dbReference>
<reference evidence="1" key="2">
    <citation type="submission" date="2022-11" db="EMBL/GenBank/DDBJ databases">
        <title>Role of the vibriolysin VemA secreted by the emergent pathogen Vibrio europaeus in the colonization of Manila clam mucus.</title>
        <authorList>
            <person name="Martinez C."/>
            <person name="Rodriguez S."/>
            <person name="Vences A."/>
            <person name="Barja J.L."/>
            <person name="Toranzo A.E."/>
            <person name="Dubert J."/>
        </authorList>
    </citation>
    <scope>NUCLEOTIDE SEQUENCE</scope>
    <source>
        <strain evidence="1">3454</strain>
    </source>
</reference>
<comment type="caution">
    <text evidence="2">The sequence shown here is derived from an EMBL/GenBank/DDBJ whole genome shotgun (WGS) entry which is preliminary data.</text>
</comment>
<dbReference type="RefSeq" id="WP_069668472.1">
    <property type="nucleotide sequence ID" value="NZ_JAPFIM010000015.1"/>
</dbReference>
<dbReference type="EMBL" id="LUAX01000007">
    <property type="protein sequence ID" value="OAM97270.1"/>
    <property type="molecule type" value="Genomic_DNA"/>
</dbReference>
<protein>
    <submittedName>
        <fullName evidence="2">Uncharacterized protein</fullName>
    </submittedName>
</protein>
<dbReference type="AlphaFoldDB" id="A0A178J5N1"/>
<dbReference type="SUPFAM" id="SSF69322">
    <property type="entry name" value="Tricorn protease domain 2"/>
    <property type="match status" value="1"/>
</dbReference>
<sequence>MLSACGGGSGDSGSSATTANVYSYSGLAQCADTDSDGVCSPLEQQISYSGNYARIVNDNGAILTAHKTSELVSPFTTLIYSEVLFNPALKGDPTSAATYLQTALGDKLGVNFASAGTTHGPKQQTETLLKSLRQAQTQGQHDPMVNIAHAVDVMIANQTLDLSGFDLRSQPNRHVSFDSQLIVHGSQADSALVGAKSVAFNPANNKIVYVDATDNVKQIDITNSNRAVLATRTIDSYSSASSDDDDDDDDDHKHGGSILDLLGYQPKAHQLTQVVPALNSVQSYKLYQPKTGSASMRSTVCDATGSSGIFLTSLRDKSVQSRSLTIQKVDAYASASGSVIPPVPKPTPVNPDANLSAKRCFNDNFNWIKPLYFQKAVIAELDDGFSTQDYLRRLNADTLAMESQSFTLSSTQNFVVPSLDETELLVVDDGGSANAVLLNSQTLTPTNPSTIGVNNASTAAFAIGNQLVFGLKNNKIVWVEKTAAANQLKSIDVDGTVRMLKSSPDGKFSAAITSSSLYILNNNSRSTVKRISISGNDVKELIVLNSKAVAVKNNGLDYVQFGNISGPKLKVAAQLVTNSLRDEWANTPGMTWNTSNFGYILEKTGVAQQIANQFDNIEITWLPAGVSQASNVTGANISGLDRGQWITLSKTM</sequence>
<name>A0A178J5N1_9VIBR</name>
<evidence type="ECO:0000313" key="3">
    <source>
        <dbReference type="Proteomes" id="UP000094761"/>
    </source>
</evidence>